<comment type="caution">
    <text evidence="1">The sequence shown here is derived from an EMBL/GenBank/DDBJ whole genome shotgun (WGS) entry which is preliminary data.</text>
</comment>
<sequence>MNFSTIFSTIFVLFTFLFHVSYSAIILNYPRVQVQDPLHFDSYGNLLIGNQFNGFYPGTCLGPSCPWGK</sequence>
<dbReference type="EMBL" id="CANHGI010000006">
    <property type="protein sequence ID" value="CAI5454442.1"/>
    <property type="molecule type" value="Genomic_DNA"/>
</dbReference>
<reference evidence="1" key="1">
    <citation type="submission" date="2022-11" db="EMBL/GenBank/DDBJ databases">
        <authorList>
            <person name="Kikuchi T."/>
        </authorList>
    </citation>
    <scope>NUCLEOTIDE SEQUENCE</scope>
    <source>
        <strain evidence="1">PS1010</strain>
    </source>
</reference>
<accession>A0A9P1J1A5</accession>
<protein>
    <submittedName>
        <fullName evidence="1">Uncharacterized protein</fullName>
    </submittedName>
</protein>
<evidence type="ECO:0000313" key="2">
    <source>
        <dbReference type="Proteomes" id="UP001152747"/>
    </source>
</evidence>
<dbReference type="Proteomes" id="UP001152747">
    <property type="component" value="Unassembled WGS sequence"/>
</dbReference>
<gene>
    <name evidence="1" type="ORF">CAMP_LOCUS17079</name>
</gene>
<dbReference type="AlphaFoldDB" id="A0A9P1J1A5"/>
<name>A0A9P1J1A5_9PELO</name>
<keyword evidence="2" id="KW-1185">Reference proteome</keyword>
<evidence type="ECO:0000313" key="1">
    <source>
        <dbReference type="EMBL" id="CAI5454442.1"/>
    </source>
</evidence>
<organism evidence="1 2">
    <name type="scientific">Caenorhabditis angaria</name>
    <dbReference type="NCBI Taxonomy" id="860376"/>
    <lineage>
        <taxon>Eukaryota</taxon>
        <taxon>Metazoa</taxon>
        <taxon>Ecdysozoa</taxon>
        <taxon>Nematoda</taxon>
        <taxon>Chromadorea</taxon>
        <taxon>Rhabditida</taxon>
        <taxon>Rhabditina</taxon>
        <taxon>Rhabditomorpha</taxon>
        <taxon>Rhabditoidea</taxon>
        <taxon>Rhabditidae</taxon>
        <taxon>Peloderinae</taxon>
        <taxon>Caenorhabditis</taxon>
    </lineage>
</organism>
<proteinExistence type="predicted"/>